<dbReference type="SUPFAM" id="SSF82693">
    <property type="entry name" value="Multidrug efflux transporter AcrB pore domain, PN1, PN2, PC1 and PC2 subdomains"/>
    <property type="match status" value="2"/>
</dbReference>
<dbReference type="OrthoDB" id="5287122at2"/>
<feature type="transmembrane region" description="Helical" evidence="1">
    <location>
        <begin position="916"/>
        <end position="937"/>
    </location>
</feature>
<feature type="transmembrane region" description="Helical" evidence="1">
    <location>
        <begin position="526"/>
        <end position="547"/>
    </location>
</feature>
<dbReference type="AlphaFoldDB" id="A0A1I1Q0D3"/>
<sequence>MIAWFARNHVAANLLMISIVFLGLFSLVTQIPLEVFPSIVTDKITVKVSLRGSTPEDVEQGVAIRIEEAVQDLEGIEKISSRSSEGSASVTIEVDSGYDAREMLADIKSRIDAINTFPVDAEKPVVALAQRKREVMSVTVAGIYGEKEIREFAEQVRDDLLQLPGITQLELSGVRDYEVAIEISQDKLNQYDLTINQVSSAISNSSADISAGNIKTLGGDVLIRSKGQAYRKDEYAKIAIKTNSDGSILRLDDIALIRDSFEETPVRTRFNGKQAAFIDVYRIGQQSAIDVAKKVKKYINERQDTLPRGYELSYWDDDSQIVKNRISTLTTSALQGGFLVFVLLTLFLRPSIAIWVCIGIPVSFMGAFIAMPFFGITLNIMSLFGFILVLGIVVDDAIVTGENIYTHLQNAESGEHAAIVGTQEVATPVTFGILTTVAAFLPLAFIEGARGALFAQIPIVVIPVLIFSLIESKFVLPSHLKTIKLRHEKSGPSWFERFQHKFADGFEGAILKYYHPILVVALKHKLATLSLFIGVFIIIVTLITSGWTKFIFFPRIPSETVRVNLTLPTGTPFEVTNKYVIKMANKAHDLQEKYRDSDTGESIILNVLATTGGRGGVSHSGGVRFEIIPPEQRESTITSKELVKEWRKLIGTVPGAESLTFRAELGRSSNPIDVQLTATSLETLKEVAEKVKTRLATYPTVFEIADSLSNGKEELQIELTDQGRALGFTRVEVSRQVRSAFFGAEVQRIQRGRDDVRVMVRLPLKERASVSDLESILVITSSGGKVPLSHIAKLIPGQSPAAINRIDRYRTVNVTADIEKSNTNMTILQADLKTYLDELIVQYPGVNHSLEGEAKEQRESFGSLGWALLFVFFIIYGLLAIPFKSYLQPLIVMSVIPFGMIGAVMGHWVMGMELTIMSLLGMLALVGVVVNDSLVLVDFINKKRGQLAEDSNQLMNAVLKAGAARFRPVMLTSLTTFIGLMPLLFEESTQAQFLIPMAVSLGFGILFATFITLILVPVNYMLIERIKQLFMSNKTFVVS</sequence>
<keyword evidence="1" id="KW-1133">Transmembrane helix</keyword>
<dbReference type="PANTHER" id="PTHR32063">
    <property type="match status" value="1"/>
</dbReference>
<feature type="transmembrane region" description="Helical" evidence="1">
    <location>
        <begin position="997"/>
        <end position="1022"/>
    </location>
</feature>
<evidence type="ECO:0000313" key="3">
    <source>
        <dbReference type="Proteomes" id="UP000198862"/>
    </source>
</evidence>
<protein>
    <submittedName>
        <fullName evidence="2">Multidrug efflux pump subunit AcrB</fullName>
    </submittedName>
</protein>
<dbReference type="Gene3D" id="3.30.70.1430">
    <property type="entry name" value="Multidrug efflux transporter AcrB pore domain"/>
    <property type="match status" value="2"/>
</dbReference>
<feature type="transmembrane region" description="Helical" evidence="1">
    <location>
        <begin position="890"/>
        <end position="910"/>
    </location>
</feature>
<keyword evidence="1" id="KW-0472">Membrane</keyword>
<feature type="transmembrane region" description="Helical" evidence="1">
    <location>
        <begin position="864"/>
        <end position="883"/>
    </location>
</feature>
<evidence type="ECO:0000313" key="2">
    <source>
        <dbReference type="EMBL" id="SFD11620.1"/>
    </source>
</evidence>
<dbReference type="Pfam" id="PF00873">
    <property type="entry name" value="ACR_tran"/>
    <property type="match status" value="1"/>
</dbReference>
<dbReference type="Gene3D" id="1.20.1640.10">
    <property type="entry name" value="Multidrug efflux transporter AcrB transmembrane domain"/>
    <property type="match status" value="2"/>
</dbReference>
<feature type="transmembrane region" description="Helical" evidence="1">
    <location>
        <begin position="452"/>
        <end position="476"/>
    </location>
</feature>
<feature type="transmembrane region" description="Helical" evidence="1">
    <location>
        <begin position="12"/>
        <end position="33"/>
    </location>
</feature>
<reference evidence="2 3" key="1">
    <citation type="submission" date="2016-10" db="EMBL/GenBank/DDBJ databases">
        <authorList>
            <person name="de Groot N.N."/>
        </authorList>
    </citation>
    <scope>NUCLEOTIDE SEQUENCE [LARGE SCALE GENOMIC DNA]</scope>
    <source>
        <strain evidence="2 3">DSM 6059</strain>
    </source>
</reference>
<proteinExistence type="predicted"/>
<dbReference type="Proteomes" id="UP000198862">
    <property type="component" value="Unassembled WGS sequence"/>
</dbReference>
<evidence type="ECO:0000256" key="1">
    <source>
        <dbReference type="SAM" id="Phobius"/>
    </source>
</evidence>
<accession>A0A1I1Q0D3</accession>
<dbReference type="InterPro" id="IPR027463">
    <property type="entry name" value="AcrB_DN_DC_subdom"/>
</dbReference>
<dbReference type="EMBL" id="FOLO01000033">
    <property type="protein sequence ID" value="SFD11620.1"/>
    <property type="molecule type" value="Genomic_DNA"/>
</dbReference>
<feature type="transmembrane region" description="Helical" evidence="1">
    <location>
        <begin position="969"/>
        <end position="985"/>
    </location>
</feature>
<keyword evidence="1" id="KW-0812">Transmembrane</keyword>
<dbReference type="SUPFAM" id="SSF82866">
    <property type="entry name" value="Multidrug efflux transporter AcrB transmembrane domain"/>
    <property type="match status" value="2"/>
</dbReference>
<gene>
    <name evidence="2" type="ORF">SAMN02745724_03543</name>
</gene>
<dbReference type="GO" id="GO:0005886">
    <property type="term" value="C:plasma membrane"/>
    <property type="evidence" value="ECO:0007669"/>
    <property type="project" value="TreeGrafter"/>
</dbReference>
<organism evidence="2 3">
    <name type="scientific">Pseudoalteromonas denitrificans DSM 6059</name>
    <dbReference type="NCBI Taxonomy" id="1123010"/>
    <lineage>
        <taxon>Bacteria</taxon>
        <taxon>Pseudomonadati</taxon>
        <taxon>Pseudomonadota</taxon>
        <taxon>Gammaproteobacteria</taxon>
        <taxon>Alteromonadales</taxon>
        <taxon>Pseudoalteromonadaceae</taxon>
        <taxon>Pseudoalteromonas</taxon>
    </lineage>
</organism>
<dbReference type="GO" id="GO:0042910">
    <property type="term" value="F:xenobiotic transmembrane transporter activity"/>
    <property type="evidence" value="ECO:0007669"/>
    <property type="project" value="TreeGrafter"/>
</dbReference>
<dbReference type="InterPro" id="IPR001036">
    <property type="entry name" value="Acrflvin-R"/>
</dbReference>
<name>A0A1I1Q0D3_9GAMM</name>
<dbReference type="SUPFAM" id="SSF82714">
    <property type="entry name" value="Multidrug efflux transporter AcrB TolC docking domain, DN and DC subdomains"/>
    <property type="match status" value="2"/>
</dbReference>
<keyword evidence="3" id="KW-1185">Reference proteome</keyword>
<dbReference type="STRING" id="1123010.SAMN02745724_03543"/>
<dbReference type="Gene3D" id="3.30.70.1320">
    <property type="entry name" value="Multidrug efflux transporter AcrB pore domain like"/>
    <property type="match status" value="1"/>
</dbReference>
<feature type="transmembrane region" description="Helical" evidence="1">
    <location>
        <begin position="329"/>
        <end position="348"/>
    </location>
</feature>
<dbReference type="PRINTS" id="PR00702">
    <property type="entry name" value="ACRIFLAVINRP"/>
</dbReference>
<dbReference type="PANTHER" id="PTHR32063:SF33">
    <property type="entry name" value="RND SUPERFAMILY EFFLUX PUMP PERMEASE COMPONENT"/>
    <property type="match status" value="1"/>
</dbReference>
<feature type="transmembrane region" description="Helical" evidence="1">
    <location>
        <begin position="425"/>
        <end position="446"/>
    </location>
</feature>
<dbReference type="RefSeq" id="WP_091987459.1">
    <property type="nucleotide sequence ID" value="NZ_FOLO01000033.1"/>
</dbReference>
<dbReference type="Gene3D" id="3.30.2090.10">
    <property type="entry name" value="Multidrug efflux transporter AcrB TolC docking domain, DN and DC subdomains"/>
    <property type="match status" value="2"/>
</dbReference>
<dbReference type="Gene3D" id="3.30.70.1440">
    <property type="entry name" value="Multidrug efflux transporter AcrB pore domain"/>
    <property type="match status" value="1"/>
</dbReference>